<evidence type="ECO:0000313" key="3">
    <source>
        <dbReference type="Proteomes" id="UP001633002"/>
    </source>
</evidence>
<dbReference type="PANTHER" id="PTHR47643">
    <property type="entry name" value="TPR DOMAIN PROTEIN (AFU_ORTHOLOGUE AFUA_5G12710)"/>
    <property type="match status" value="1"/>
</dbReference>
<sequence>METKADDLRLEGRNLFESGRWTEAVGVYGQYIEVVSKEGGAPEQLVVAYSNRAETLLRLQMYADALEDAEKALDLDPQHLKSLARKARALFGLKLFKETVSICKDFLQRDGLPESFRKTGSDLVREASWKDNQTRFGPFVFTDLGYGEGTPGDISSELEDFVGPIELKRTPGMDRGLFATRDLNEGEILFVASPLTSVRLPKVSNGMLVSSDSTLRLMQNLDGMVKHARRNLKDFSQVQFLVQLEALAGPYPTGPLSVDTPPMEYFKPVNSIASSLRQLSASELQHPRFRTEFDDSTLSEIVGRRLEFKREEMRRQSIQTIEAVKELFRTEPKLRDLTAIQKDWIQGSFIFLYRQLLDPPLASNASKEEQLDHLRLVLEAVRIMRSIEPASEDAMEMITAAQVQTSTWKMHTRLSRCEEIEVLLKELCKEGLEIGRLELGDTELGAKLEPEFLSTLPEFLVDMFSNSAVI</sequence>
<dbReference type="SUPFAM" id="SSF82199">
    <property type="entry name" value="SET domain"/>
    <property type="match status" value="1"/>
</dbReference>
<keyword evidence="3" id="KW-1185">Reference proteome</keyword>
<feature type="repeat" description="TPR" evidence="1">
    <location>
        <begin position="46"/>
        <end position="79"/>
    </location>
</feature>
<dbReference type="InterPro" id="IPR011990">
    <property type="entry name" value="TPR-like_helical_dom_sf"/>
</dbReference>
<dbReference type="Pfam" id="PF00515">
    <property type="entry name" value="TPR_1"/>
    <property type="match status" value="1"/>
</dbReference>
<name>A0ABD3GQY8_9MARC</name>
<dbReference type="EMBL" id="JBJQOH010000007">
    <property type="protein sequence ID" value="KAL3681633.1"/>
    <property type="molecule type" value="Genomic_DNA"/>
</dbReference>
<dbReference type="InterPro" id="IPR046341">
    <property type="entry name" value="SET_dom_sf"/>
</dbReference>
<dbReference type="AlphaFoldDB" id="A0ABD3GQY8"/>
<protein>
    <submittedName>
        <fullName evidence="2">Uncharacterized protein</fullName>
    </submittedName>
</protein>
<dbReference type="InterPro" id="IPR053209">
    <property type="entry name" value="Gramillin-biosynth_MTr"/>
</dbReference>
<evidence type="ECO:0000256" key="1">
    <source>
        <dbReference type="PROSITE-ProRule" id="PRU00339"/>
    </source>
</evidence>
<organism evidence="2 3">
    <name type="scientific">Riccia sorocarpa</name>
    <dbReference type="NCBI Taxonomy" id="122646"/>
    <lineage>
        <taxon>Eukaryota</taxon>
        <taxon>Viridiplantae</taxon>
        <taxon>Streptophyta</taxon>
        <taxon>Embryophyta</taxon>
        <taxon>Marchantiophyta</taxon>
        <taxon>Marchantiopsida</taxon>
        <taxon>Marchantiidae</taxon>
        <taxon>Marchantiales</taxon>
        <taxon>Ricciaceae</taxon>
        <taxon>Riccia</taxon>
    </lineage>
</organism>
<dbReference type="Gene3D" id="1.25.40.10">
    <property type="entry name" value="Tetratricopeptide repeat domain"/>
    <property type="match status" value="1"/>
</dbReference>
<dbReference type="SMART" id="SM00028">
    <property type="entry name" value="TPR"/>
    <property type="match status" value="1"/>
</dbReference>
<dbReference type="Proteomes" id="UP001633002">
    <property type="component" value="Unassembled WGS sequence"/>
</dbReference>
<dbReference type="SUPFAM" id="SSF48452">
    <property type="entry name" value="TPR-like"/>
    <property type="match status" value="1"/>
</dbReference>
<keyword evidence="1" id="KW-0802">TPR repeat</keyword>
<evidence type="ECO:0000313" key="2">
    <source>
        <dbReference type="EMBL" id="KAL3681633.1"/>
    </source>
</evidence>
<accession>A0ABD3GQY8</accession>
<comment type="caution">
    <text evidence="2">The sequence shown here is derived from an EMBL/GenBank/DDBJ whole genome shotgun (WGS) entry which is preliminary data.</text>
</comment>
<reference evidence="2 3" key="1">
    <citation type="submission" date="2024-09" db="EMBL/GenBank/DDBJ databases">
        <title>Chromosome-scale assembly of Riccia sorocarpa.</title>
        <authorList>
            <person name="Paukszto L."/>
        </authorList>
    </citation>
    <scope>NUCLEOTIDE SEQUENCE [LARGE SCALE GENOMIC DNA]</scope>
    <source>
        <strain evidence="2">LP-2024</strain>
        <tissue evidence="2">Aerial parts of the thallus</tissue>
    </source>
</reference>
<dbReference type="PANTHER" id="PTHR47643:SF2">
    <property type="entry name" value="TPR DOMAIN PROTEIN (AFU_ORTHOLOGUE AFUA_5G12710)"/>
    <property type="match status" value="1"/>
</dbReference>
<dbReference type="InterPro" id="IPR019734">
    <property type="entry name" value="TPR_rpt"/>
</dbReference>
<gene>
    <name evidence="2" type="ORF">R1sor_024589</name>
</gene>
<proteinExistence type="predicted"/>
<dbReference type="PROSITE" id="PS50005">
    <property type="entry name" value="TPR"/>
    <property type="match status" value="1"/>
</dbReference>